<evidence type="ECO:0000313" key="4">
    <source>
        <dbReference type="Proteomes" id="UP000595254"/>
    </source>
</evidence>
<accession>A0A974NQT6</accession>
<dbReference type="InterPro" id="IPR000326">
    <property type="entry name" value="PAP2/HPO"/>
</dbReference>
<proteinExistence type="predicted"/>
<feature type="transmembrane region" description="Helical" evidence="1">
    <location>
        <begin position="188"/>
        <end position="206"/>
    </location>
</feature>
<feature type="transmembrane region" description="Helical" evidence="1">
    <location>
        <begin position="64"/>
        <end position="83"/>
    </location>
</feature>
<evidence type="ECO:0000256" key="1">
    <source>
        <dbReference type="SAM" id="Phobius"/>
    </source>
</evidence>
<keyword evidence="1" id="KW-0812">Transmembrane</keyword>
<feature type="transmembrane region" description="Helical" evidence="1">
    <location>
        <begin position="161"/>
        <end position="182"/>
    </location>
</feature>
<keyword evidence="1" id="KW-1133">Transmembrane helix</keyword>
<dbReference type="InterPro" id="IPR036938">
    <property type="entry name" value="PAP2/HPO_sf"/>
</dbReference>
<dbReference type="RefSeq" id="WP_051387843.1">
    <property type="nucleotide sequence ID" value="NZ_CP068053.1"/>
</dbReference>
<feature type="transmembrane region" description="Helical" evidence="1">
    <location>
        <begin position="7"/>
        <end position="27"/>
    </location>
</feature>
<keyword evidence="1" id="KW-0472">Membrane</keyword>
<feature type="transmembrane region" description="Helical" evidence="1">
    <location>
        <begin position="128"/>
        <end position="149"/>
    </location>
</feature>
<dbReference type="EMBL" id="CP068053">
    <property type="protein sequence ID" value="QQT02130.1"/>
    <property type="molecule type" value="Genomic_DNA"/>
</dbReference>
<dbReference type="PANTHER" id="PTHR14969">
    <property type="entry name" value="SPHINGOSINE-1-PHOSPHATE PHOSPHOHYDROLASE"/>
    <property type="match status" value="1"/>
</dbReference>
<dbReference type="AlphaFoldDB" id="A0A974NQT6"/>
<protein>
    <submittedName>
        <fullName evidence="3">Phosphatase PAP2 family protein</fullName>
    </submittedName>
</protein>
<feature type="domain" description="Phosphatidic acid phosphatase type 2/haloperoxidase" evidence="2">
    <location>
        <begin position="91"/>
        <end position="203"/>
    </location>
</feature>
<keyword evidence="4" id="KW-1185">Reference proteome</keyword>
<dbReference type="CDD" id="cd03392">
    <property type="entry name" value="PAP2_like_2"/>
    <property type="match status" value="1"/>
</dbReference>
<dbReference type="Gene3D" id="1.20.144.10">
    <property type="entry name" value="Phosphatidic acid phosphatase type 2/haloperoxidase"/>
    <property type="match status" value="2"/>
</dbReference>
<dbReference type="Pfam" id="PF01569">
    <property type="entry name" value="PAP2"/>
    <property type="match status" value="1"/>
</dbReference>
<sequence>MKKTKLPALLVISLVCIMLVSLFLYILDGINRGTLNNFDHTLQQYLTISEHSVWHTVFFVITKLGSKTTLIPGSILLIIWLWIRNKDYPGMIMFLIGVAGGDQLNKWIKALVERERPSINKAIDALGYSFPSGHAMIGIIFYMLIAYFITSGLKGGVVKKLVWSTAALLVLLIGLSRIILLAHFPSDIIAGYALGSVVIIFCLLLYKKWTALIN</sequence>
<evidence type="ECO:0000259" key="2">
    <source>
        <dbReference type="SMART" id="SM00014"/>
    </source>
</evidence>
<dbReference type="SMART" id="SM00014">
    <property type="entry name" value="acidPPc"/>
    <property type="match status" value="1"/>
</dbReference>
<dbReference type="PANTHER" id="PTHR14969:SF13">
    <property type="entry name" value="AT30094P"/>
    <property type="match status" value="1"/>
</dbReference>
<dbReference type="Proteomes" id="UP000595254">
    <property type="component" value="Chromosome"/>
</dbReference>
<reference evidence="3 4" key="1">
    <citation type="submission" date="2021-01" db="EMBL/GenBank/DDBJ databases">
        <title>FDA dAtabase for Regulatory Grade micrObial Sequences (FDA-ARGOS): Supporting development and validation of Infectious Disease Dx tests.</title>
        <authorList>
            <person name="Nelson B."/>
            <person name="Plummer A."/>
            <person name="Tallon L."/>
            <person name="Sadzewicz L."/>
            <person name="Zhao X."/>
            <person name="Boylan J."/>
            <person name="Ott S."/>
            <person name="Bowen H."/>
            <person name="Vavikolanu K."/>
            <person name="Mehta A."/>
            <person name="Aluvathingal J."/>
            <person name="Nadendla S."/>
            <person name="Myers T."/>
            <person name="Yan Y."/>
            <person name="Sichtig H."/>
        </authorList>
    </citation>
    <scope>NUCLEOTIDE SEQUENCE [LARGE SCALE GENOMIC DNA]</scope>
    <source>
        <strain evidence="3 4">FDAARGOS_1161</strain>
    </source>
</reference>
<gene>
    <name evidence="3" type="ORF">I6J18_09965</name>
</gene>
<dbReference type="SUPFAM" id="SSF48317">
    <property type="entry name" value="Acid phosphatase/Vanadium-dependent haloperoxidase"/>
    <property type="match status" value="1"/>
</dbReference>
<dbReference type="KEGG" id="ppsr:I6J18_09965"/>
<name>A0A974NQT6_PERPY</name>
<organism evidence="3 4">
    <name type="scientific">Peribacillus psychrosaccharolyticus</name>
    <name type="common">Bacillus psychrosaccharolyticus</name>
    <dbReference type="NCBI Taxonomy" id="1407"/>
    <lineage>
        <taxon>Bacteria</taxon>
        <taxon>Bacillati</taxon>
        <taxon>Bacillota</taxon>
        <taxon>Bacilli</taxon>
        <taxon>Bacillales</taxon>
        <taxon>Bacillaceae</taxon>
        <taxon>Peribacillus</taxon>
    </lineage>
</organism>
<evidence type="ECO:0000313" key="3">
    <source>
        <dbReference type="EMBL" id="QQT02130.1"/>
    </source>
</evidence>